<evidence type="ECO:0000256" key="9">
    <source>
        <dbReference type="PIRSR" id="PIRSR605493-1"/>
    </source>
</evidence>
<comment type="catalytic activity">
    <reaction evidence="1 10">
        <text>4-hydroxy-4-methyl-2-oxoglutarate = 2 pyruvate</text>
        <dbReference type="Rhea" id="RHEA:22748"/>
        <dbReference type="ChEBI" id="CHEBI:15361"/>
        <dbReference type="ChEBI" id="CHEBI:58276"/>
        <dbReference type="EC" id="4.1.3.17"/>
    </reaction>
</comment>
<proteinExistence type="inferred from homology"/>
<comment type="catalytic activity">
    <reaction evidence="8 10">
        <text>oxaloacetate + H(+) = pyruvate + CO2</text>
        <dbReference type="Rhea" id="RHEA:15641"/>
        <dbReference type="ChEBI" id="CHEBI:15361"/>
        <dbReference type="ChEBI" id="CHEBI:15378"/>
        <dbReference type="ChEBI" id="CHEBI:16452"/>
        <dbReference type="ChEBI" id="CHEBI:16526"/>
        <dbReference type="EC" id="4.1.1.112"/>
    </reaction>
</comment>
<dbReference type="GO" id="GO:0046872">
    <property type="term" value="F:metal ion binding"/>
    <property type="evidence" value="ECO:0007669"/>
    <property type="project" value="UniProtKB-KW"/>
</dbReference>
<dbReference type="GO" id="GO:0008428">
    <property type="term" value="F:ribonuclease inhibitor activity"/>
    <property type="evidence" value="ECO:0007669"/>
    <property type="project" value="InterPro"/>
</dbReference>
<evidence type="ECO:0000313" key="12">
    <source>
        <dbReference type="Proteomes" id="UP000470446"/>
    </source>
</evidence>
<dbReference type="GO" id="GO:0047443">
    <property type="term" value="F:4-hydroxy-4-methyl-2-oxoglutarate aldolase activity"/>
    <property type="evidence" value="ECO:0007669"/>
    <property type="project" value="UniProtKB-EC"/>
</dbReference>
<feature type="binding site" evidence="9">
    <location>
        <position position="103"/>
    </location>
    <ligand>
        <name>Mg(2+)</name>
        <dbReference type="ChEBI" id="CHEBI:18420"/>
    </ligand>
</feature>
<evidence type="ECO:0000256" key="3">
    <source>
        <dbReference type="ARBA" id="ARBA00008621"/>
    </source>
</evidence>
<dbReference type="InterPro" id="IPR036704">
    <property type="entry name" value="RraA/RraA-like_sf"/>
</dbReference>
<dbReference type="EC" id="4.1.3.17" evidence="10"/>
<evidence type="ECO:0000313" key="11">
    <source>
        <dbReference type="EMBL" id="NEB10638.1"/>
    </source>
</evidence>
<evidence type="ECO:0000256" key="5">
    <source>
        <dbReference type="ARBA" id="ARBA00022723"/>
    </source>
</evidence>
<evidence type="ECO:0000256" key="8">
    <source>
        <dbReference type="ARBA" id="ARBA00047973"/>
    </source>
</evidence>
<comment type="similarity">
    <text evidence="3 10">Belongs to the class II aldolase/RraA-like family.</text>
</comment>
<dbReference type="Proteomes" id="UP000470446">
    <property type="component" value="Unassembled WGS sequence"/>
</dbReference>
<comment type="cofactor">
    <cofactor evidence="2 10">
        <name>a divalent metal cation</name>
        <dbReference type="ChEBI" id="CHEBI:60240"/>
    </cofactor>
</comment>
<gene>
    <name evidence="11" type="ORF">G3I32_17595</name>
</gene>
<dbReference type="PANTHER" id="PTHR33254">
    <property type="entry name" value="4-HYDROXY-4-METHYL-2-OXOGLUTARATE ALDOLASE 3-RELATED"/>
    <property type="match status" value="1"/>
</dbReference>
<evidence type="ECO:0000256" key="1">
    <source>
        <dbReference type="ARBA" id="ARBA00001342"/>
    </source>
</evidence>
<dbReference type="CDD" id="cd16841">
    <property type="entry name" value="RraA_family"/>
    <property type="match status" value="1"/>
</dbReference>
<dbReference type="AlphaFoldDB" id="A0A7K3PL02"/>
<organism evidence="11 12">
    <name type="scientific">Streptomyces coelicoflavus</name>
    <dbReference type="NCBI Taxonomy" id="285562"/>
    <lineage>
        <taxon>Bacteria</taxon>
        <taxon>Bacillati</taxon>
        <taxon>Actinomycetota</taxon>
        <taxon>Actinomycetes</taxon>
        <taxon>Kitasatosporales</taxon>
        <taxon>Streptomycetaceae</taxon>
        <taxon>Streptomyces</taxon>
    </lineage>
</organism>
<evidence type="ECO:0000256" key="4">
    <source>
        <dbReference type="ARBA" id="ARBA00011233"/>
    </source>
</evidence>
<evidence type="ECO:0000256" key="7">
    <source>
        <dbReference type="ARBA" id="ARBA00025046"/>
    </source>
</evidence>
<keyword evidence="5 9" id="KW-0479">Metal-binding</keyword>
<accession>A0A7K3PL02</accession>
<comment type="caution">
    <text evidence="11">The sequence shown here is derived from an EMBL/GenBank/DDBJ whole genome shotgun (WGS) entry which is preliminary data.</text>
</comment>
<evidence type="ECO:0000256" key="10">
    <source>
        <dbReference type="RuleBase" id="RU004338"/>
    </source>
</evidence>
<dbReference type="GO" id="GO:0008948">
    <property type="term" value="F:oxaloacetate decarboxylase activity"/>
    <property type="evidence" value="ECO:0007669"/>
    <property type="project" value="UniProtKB-EC"/>
</dbReference>
<dbReference type="InterPro" id="IPR010203">
    <property type="entry name" value="RraA"/>
</dbReference>
<dbReference type="PANTHER" id="PTHR33254:SF4">
    <property type="entry name" value="4-HYDROXY-4-METHYL-2-OXOGLUTARATE ALDOLASE 3-RELATED"/>
    <property type="match status" value="1"/>
</dbReference>
<comment type="subunit">
    <text evidence="4 10">Homotrimer.</text>
</comment>
<sequence length="165" mass="16987">MPETLTPVPTADLVDQYGTDLRICDLQFRQYGAHRSFAGPVRTVSCHEDNGLLRDLLRTPGDGAVLVVDGGGSLRTALVGDLIAGAAQDNGWAGLVLHGAVRDSAALAGLRLGIKALGTVPRKSAKDAAGAVDVPVTLGDVTFRPGDILHADDDGIALLPEGTVS</sequence>
<comment type="function">
    <text evidence="7 10">Catalyzes the aldol cleavage of 4-hydroxy-4-methyl-2-oxoglutarate (HMG) into 2 molecules of pyruvate. Also contains a secondary oxaloacetate (OAA) decarboxylase activity due to the common pyruvate enolate transition state formed following C-C bond cleavage in the retro-aldol and decarboxylation reactions.</text>
</comment>
<feature type="binding site" evidence="9">
    <location>
        <begin position="80"/>
        <end position="83"/>
    </location>
    <ligand>
        <name>substrate</name>
    </ligand>
</feature>
<dbReference type="GO" id="GO:0051252">
    <property type="term" value="P:regulation of RNA metabolic process"/>
    <property type="evidence" value="ECO:0007669"/>
    <property type="project" value="InterPro"/>
</dbReference>
<dbReference type="InterPro" id="IPR005493">
    <property type="entry name" value="RraA/RraA-like"/>
</dbReference>
<dbReference type="EMBL" id="JAAGMA010000453">
    <property type="protein sequence ID" value="NEB10638.1"/>
    <property type="molecule type" value="Genomic_DNA"/>
</dbReference>
<dbReference type="SUPFAM" id="SSF89562">
    <property type="entry name" value="RraA-like"/>
    <property type="match status" value="1"/>
</dbReference>
<name>A0A7K3PL02_9ACTN</name>
<keyword evidence="9" id="KW-0460">Magnesium</keyword>
<evidence type="ECO:0000256" key="2">
    <source>
        <dbReference type="ARBA" id="ARBA00001968"/>
    </source>
</evidence>
<feature type="binding site" evidence="9">
    <location>
        <position position="102"/>
    </location>
    <ligand>
        <name>substrate</name>
    </ligand>
</feature>
<dbReference type="RefSeq" id="WP_164245979.1">
    <property type="nucleotide sequence ID" value="NZ_JAAGMA010000453.1"/>
</dbReference>
<evidence type="ECO:0000256" key="6">
    <source>
        <dbReference type="ARBA" id="ARBA00023239"/>
    </source>
</evidence>
<reference evidence="11 12" key="1">
    <citation type="submission" date="2020-01" db="EMBL/GenBank/DDBJ databases">
        <title>Insect and environment-associated Actinomycetes.</title>
        <authorList>
            <person name="Currrie C."/>
            <person name="Chevrette M."/>
            <person name="Carlson C."/>
            <person name="Stubbendieck R."/>
            <person name="Wendt-Pienkowski E."/>
        </authorList>
    </citation>
    <scope>NUCLEOTIDE SEQUENCE [LARGE SCALE GENOMIC DNA]</scope>
    <source>
        <strain evidence="11 12">SID14163</strain>
    </source>
</reference>
<keyword evidence="6 10" id="KW-0456">Lyase</keyword>
<dbReference type="NCBIfam" id="NF006875">
    <property type="entry name" value="PRK09372.1"/>
    <property type="match status" value="1"/>
</dbReference>
<comment type="cofactor">
    <cofactor evidence="9">
        <name>Mg(2+)</name>
        <dbReference type="ChEBI" id="CHEBI:18420"/>
    </cofactor>
</comment>
<dbReference type="Pfam" id="PF03737">
    <property type="entry name" value="RraA-like"/>
    <property type="match status" value="1"/>
</dbReference>
<dbReference type="Gene3D" id="3.50.30.40">
    <property type="entry name" value="Ribonuclease E inhibitor RraA/RraA-like"/>
    <property type="match status" value="1"/>
</dbReference>
<dbReference type="NCBIfam" id="TIGR01935">
    <property type="entry name" value="NOT-MenG"/>
    <property type="match status" value="1"/>
</dbReference>
<dbReference type="EC" id="4.1.1.112" evidence="10"/>
<protein>
    <recommendedName>
        <fullName evidence="10">4-hydroxy-4-methyl-2-oxoglutarate aldolase</fullName>
        <shortName evidence="10">HMG aldolase</shortName>
        <ecNumber evidence="10">4.1.1.112</ecNumber>
        <ecNumber evidence="10">4.1.3.17</ecNumber>
    </recommendedName>
    <alternativeName>
        <fullName evidence="10">Oxaloacetate decarboxylase</fullName>
    </alternativeName>
</protein>